<dbReference type="AlphaFoldDB" id="A0A2T6ZAB1"/>
<comment type="caution">
    <text evidence="3">The sequence shown here is derived from an EMBL/GenBank/DDBJ whole genome shotgun (WGS) entry which is preliminary data.</text>
</comment>
<evidence type="ECO:0000256" key="2">
    <source>
        <dbReference type="SAM" id="Phobius"/>
    </source>
</evidence>
<keyword evidence="2" id="KW-1133">Transmembrane helix</keyword>
<feature type="compositionally biased region" description="Low complexity" evidence="1">
    <location>
        <begin position="59"/>
        <end position="69"/>
    </location>
</feature>
<evidence type="ECO:0000313" key="3">
    <source>
        <dbReference type="EMBL" id="PUU72430.1"/>
    </source>
</evidence>
<reference evidence="3 4" key="1">
    <citation type="submission" date="2017-04" db="EMBL/GenBank/DDBJ databases">
        <title>Draft genome sequence of Tuber borchii Vittad., a whitish edible truffle.</title>
        <authorList>
            <consortium name="DOE Joint Genome Institute"/>
            <person name="Murat C."/>
            <person name="Kuo A."/>
            <person name="Barry K.W."/>
            <person name="Clum A."/>
            <person name="Dockter R.B."/>
            <person name="Fauchery L."/>
            <person name="Iotti M."/>
            <person name="Kohler A."/>
            <person name="Labutti K."/>
            <person name="Lindquist E.A."/>
            <person name="Lipzen A."/>
            <person name="Ohm R.A."/>
            <person name="Wang M."/>
            <person name="Grigoriev I.V."/>
            <person name="Zambonelli A."/>
            <person name="Martin F.M."/>
        </authorList>
    </citation>
    <scope>NUCLEOTIDE SEQUENCE [LARGE SCALE GENOMIC DNA]</scope>
    <source>
        <strain evidence="3 4">Tbo3840</strain>
    </source>
</reference>
<protein>
    <submittedName>
        <fullName evidence="3">Uncharacterized protein</fullName>
    </submittedName>
</protein>
<dbReference type="EMBL" id="NESQ01000537">
    <property type="protein sequence ID" value="PUU72430.1"/>
    <property type="molecule type" value="Genomic_DNA"/>
</dbReference>
<keyword evidence="2" id="KW-0812">Transmembrane</keyword>
<organism evidence="3 4">
    <name type="scientific">Tuber borchii</name>
    <name type="common">White truffle</name>
    <dbReference type="NCBI Taxonomy" id="42251"/>
    <lineage>
        <taxon>Eukaryota</taxon>
        <taxon>Fungi</taxon>
        <taxon>Dikarya</taxon>
        <taxon>Ascomycota</taxon>
        <taxon>Pezizomycotina</taxon>
        <taxon>Pezizomycetes</taxon>
        <taxon>Pezizales</taxon>
        <taxon>Tuberaceae</taxon>
        <taxon>Tuber</taxon>
    </lineage>
</organism>
<accession>A0A2T6ZAB1</accession>
<keyword evidence="4" id="KW-1185">Reference proteome</keyword>
<gene>
    <name evidence="3" type="ORF">B9Z19DRAFT_1137606</name>
</gene>
<feature type="transmembrane region" description="Helical" evidence="2">
    <location>
        <begin position="205"/>
        <end position="238"/>
    </location>
</feature>
<proteinExistence type="predicted"/>
<evidence type="ECO:0000256" key="1">
    <source>
        <dbReference type="SAM" id="MobiDB-lite"/>
    </source>
</evidence>
<sequence>MPALAEPDPDAAALFNGFLSSLSSFFKAKRPFRRPIIPTSPEGDDSVELKTWDRPFLPPSWDSSSDSLSPSPPFPAPAPPPTTPVEPPTGWQLEPAGPEKEPWWRFPGLQKSDEYKELVSNQWNDMSKRSVQYSNHAGAAISKALEGDYRPSYFQELPLVMFVFLVTMFAGAAALSAVVRTEKRLRPRLTQCLEKLEDDQHMYAALYSAMYCAVIFSLLTLLLLGVFGLHQLLLLAIWG</sequence>
<name>A0A2T6ZAB1_TUBBO</name>
<feature type="region of interest" description="Disordered" evidence="1">
    <location>
        <begin position="33"/>
        <end position="97"/>
    </location>
</feature>
<keyword evidence="2" id="KW-0472">Membrane</keyword>
<feature type="compositionally biased region" description="Pro residues" evidence="1">
    <location>
        <begin position="70"/>
        <end position="87"/>
    </location>
</feature>
<dbReference type="Proteomes" id="UP000244722">
    <property type="component" value="Unassembled WGS sequence"/>
</dbReference>
<evidence type="ECO:0000313" key="4">
    <source>
        <dbReference type="Proteomes" id="UP000244722"/>
    </source>
</evidence>
<feature type="transmembrane region" description="Helical" evidence="2">
    <location>
        <begin position="159"/>
        <end position="179"/>
    </location>
</feature>